<dbReference type="Proteomes" id="UP000652761">
    <property type="component" value="Unassembled WGS sequence"/>
</dbReference>
<feature type="compositionally biased region" description="Low complexity" evidence="3">
    <location>
        <begin position="13"/>
        <end position="33"/>
    </location>
</feature>
<evidence type="ECO:0008006" key="6">
    <source>
        <dbReference type="Google" id="ProtNLM"/>
    </source>
</evidence>
<evidence type="ECO:0000313" key="5">
    <source>
        <dbReference type="Proteomes" id="UP000652761"/>
    </source>
</evidence>
<dbReference type="SMR" id="A0A843X891"/>
<name>A0A843X891_COLES</name>
<proteinExistence type="predicted"/>
<dbReference type="OrthoDB" id="411857at2759"/>
<protein>
    <recommendedName>
        <fullName evidence="6">Pentatricopeptide repeat-containing protein</fullName>
    </recommendedName>
</protein>
<accession>A0A843X891</accession>
<dbReference type="PROSITE" id="PS51375">
    <property type="entry name" value="PPR"/>
    <property type="match status" value="1"/>
</dbReference>
<reference evidence="4" key="1">
    <citation type="submission" date="2017-07" db="EMBL/GenBank/DDBJ databases">
        <title>Taro Niue Genome Assembly and Annotation.</title>
        <authorList>
            <person name="Atibalentja N."/>
            <person name="Keating K."/>
            <person name="Fields C.J."/>
        </authorList>
    </citation>
    <scope>NUCLEOTIDE SEQUENCE</scope>
    <source>
        <strain evidence="4">Niue_2</strain>
        <tissue evidence="4">Leaf</tissue>
    </source>
</reference>
<evidence type="ECO:0000256" key="2">
    <source>
        <dbReference type="PROSITE-ProRule" id="PRU00708"/>
    </source>
</evidence>
<dbReference type="Gene3D" id="1.25.40.10">
    <property type="entry name" value="Tetratricopeptide repeat domain"/>
    <property type="match status" value="1"/>
</dbReference>
<dbReference type="InterPro" id="IPR002885">
    <property type="entry name" value="PPR_rpt"/>
</dbReference>
<evidence type="ECO:0000256" key="3">
    <source>
        <dbReference type="SAM" id="MobiDB-lite"/>
    </source>
</evidence>
<sequence length="261" mass="29527">MPPHGLAVALRRAARGRLVGTPGPAPRRAPSAAYEDTRDHGARWGGGAAGCRHAWTAASSPSLSIWRRKKEMGKEGLFVVHELKRLARSGGGGGGGPRLEGFLRSHVSRLLRTDLLAVLAELQRQDLVALAMKIYKMVLKEIWYRPDMFFYRDMLMMLARTKRAEEAKQVWLDAKREEVLFDQHTYGDIVRAFSDGGLPDLAMDFYDEMRQSPDPPLSLPFRVILKGLIPYPDLREKVKDDFFELFPDMVVYDPPEDMSDE</sequence>
<keyword evidence="1" id="KW-0677">Repeat</keyword>
<feature type="region of interest" description="Disordered" evidence="3">
    <location>
        <begin position="13"/>
        <end position="39"/>
    </location>
</feature>
<dbReference type="InterPro" id="IPR011990">
    <property type="entry name" value="TPR-like_helical_dom_sf"/>
</dbReference>
<feature type="repeat" description="PPR" evidence="2">
    <location>
        <begin position="182"/>
        <end position="216"/>
    </location>
</feature>
<dbReference type="PANTHER" id="PTHR46870">
    <property type="entry name" value="PROTEIN THYLAKOID ASSEMBLY 8-LIKE, CHLOROPLASTIC"/>
    <property type="match status" value="1"/>
</dbReference>
<dbReference type="InterPro" id="IPR044795">
    <property type="entry name" value="THA8L-like"/>
</dbReference>
<evidence type="ECO:0000256" key="1">
    <source>
        <dbReference type="ARBA" id="ARBA00022737"/>
    </source>
</evidence>
<gene>
    <name evidence="4" type="ORF">Taro_048489</name>
</gene>
<evidence type="ECO:0000313" key="4">
    <source>
        <dbReference type="EMBL" id="MQM15542.1"/>
    </source>
</evidence>
<comment type="caution">
    <text evidence="4">The sequence shown here is derived from an EMBL/GenBank/DDBJ whole genome shotgun (WGS) entry which is preliminary data.</text>
</comment>
<dbReference type="EMBL" id="NMUH01006564">
    <property type="protein sequence ID" value="MQM15542.1"/>
    <property type="molecule type" value="Genomic_DNA"/>
</dbReference>
<keyword evidence="5" id="KW-1185">Reference proteome</keyword>
<organism evidence="4 5">
    <name type="scientific">Colocasia esculenta</name>
    <name type="common">Wild taro</name>
    <name type="synonym">Arum esculentum</name>
    <dbReference type="NCBI Taxonomy" id="4460"/>
    <lineage>
        <taxon>Eukaryota</taxon>
        <taxon>Viridiplantae</taxon>
        <taxon>Streptophyta</taxon>
        <taxon>Embryophyta</taxon>
        <taxon>Tracheophyta</taxon>
        <taxon>Spermatophyta</taxon>
        <taxon>Magnoliopsida</taxon>
        <taxon>Liliopsida</taxon>
        <taxon>Araceae</taxon>
        <taxon>Aroideae</taxon>
        <taxon>Colocasieae</taxon>
        <taxon>Colocasia</taxon>
    </lineage>
</organism>
<dbReference type="AlphaFoldDB" id="A0A843X891"/>
<dbReference type="PANTHER" id="PTHR46870:SF1">
    <property type="entry name" value="OS03G0297700 PROTEIN"/>
    <property type="match status" value="1"/>
</dbReference>